<organism evidence="1 2">
    <name type="scientific">Williamsia limnetica</name>
    <dbReference type="NCBI Taxonomy" id="882452"/>
    <lineage>
        <taxon>Bacteria</taxon>
        <taxon>Bacillati</taxon>
        <taxon>Actinomycetota</taxon>
        <taxon>Actinomycetes</taxon>
        <taxon>Mycobacteriales</taxon>
        <taxon>Nocardiaceae</taxon>
        <taxon>Williamsia</taxon>
    </lineage>
</organism>
<gene>
    <name evidence="1" type="ORF">DFR67_107210</name>
</gene>
<protein>
    <submittedName>
        <fullName evidence="1">Uncharacterized protein</fullName>
    </submittedName>
</protein>
<accession>A0A318S1A8</accession>
<dbReference type="AlphaFoldDB" id="A0A318S1A8"/>
<comment type="caution">
    <text evidence="1">The sequence shown here is derived from an EMBL/GenBank/DDBJ whole genome shotgun (WGS) entry which is preliminary data.</text>
</comment>
<evidence type="ECO:0000313" key="2">
    <source>
        <dbReference type="Proteomes" id="UP000247591"/>
    </source>
</evidence>
<dbReference type="EMBL" id="QJSP01000007">
    <property type="protein sequence ID" value="PYE16965.1"/>
    <property type="molecule type" value="Genomic_DNA"/>
</dbReference>
<reference evidence="1 2" key="1">
    <citation type="submission" date="2018-06" db="EMBL/GenBank/DDBJ databases">
        <title>Genomic Encyclopedia of Type Strains, Phase IV (KMG-IV): sequencing the most valuable type-strain genomes for metagenomic binning, comparative biology and taxonomic classification.</title>
        <authorList>
            <person name="Goeker M."/>
        </authorList>
    </citation>
    <scope>NUCLEOTIDE SEQUENCE [LARGE SCALE GENOMIC DNA]</scope>
    <source>
        <strain evidence="1 2">DSM 45521</strain>
    </source>
</reference>
<name>A0A318S1A8_WILLI</name>
<dbReference type="Proteomes" id="UP000247591">
    <property type="component" value="Unassembled WGS sequence"/>
</dbReference>
<sequence>MPLSRTIAVADPALSWTSDRRHDPKAIKIAKKGAPMPRIW</sequence>
<keyword evidence="2" id="KW-1185">Reference proteome</keyword>
<evidence type="ECO:0000313" key="1">
    <source>
        <dbReference type="EMBL" id="PYE16965.1"/>
    </source>
</evidence>
<proteinExistence type="predicted"/>